<dbReference type="SMART" id="SM00448">
    <property type="entry name" value="REC"/>
    <property type="match status" value="1"/>
</dbReference>
<dbReference type="PROSITE" id="PS50110">
    <property type="entry name" value="RESPONSE_REGULATORY"/>
    <property type="match status" value="1"/>
</dbReference>
<gene>
    <name evidence="5" type="ORF">I0C86_15290</name>
</gene>
<accession>A0ABS0GVS6</accession>
<evidence type="ECO:0000256" key="3">
    <source>
        <dbReference type="PROSITE-ProRule" id="PRU00169"/>
    </source>
</evidence>
<keyword evidence="2" id="KW-0902">Two-component regulatory system</keyword>
<proteinExistence type="predicted"/>
<dbReference type="CDD" id="cd17535">
    <property type="entry name" value="REC_NarL-like"/>
    <property type="match status" value="1"/>
</dbReference>
<dbReference type="InterPro" id="IPR050595">
    <property type="entry name" value="Bact_response_regulator"/>
</dbReference>
<keyword evidence="1 3" id="KW-0597">Phosphoprotein</keyword>
<reference evidence="5 6" key="1">
    <citation type="submission" date="2020-11" db="EMBL/GenBank/DDBJ databases">
        <title>A novel isolate from a Black sea contaminated sediment with potential to produce alkanes: Plantactinospora alkalitolerans sp. nov.</title>
        <authorList>
            <person name="Carro L."/>
            <person name="Veyisoglu A."/>
            <person name="Guven K."/>
            <person name="Schumann P."/>
            <person name="Klenk H.-P."/>
            <person name="Sahin N."/>
        </authorList>
    </citation>
    <scope>NUCLEOTIDE SEQUENCE [LARGE SCALE GENOMIC DNA]</scope>
    <source>
        <strain evidence="5 6">S1510</strain>
    </source>
</reference>
<dbReference type="Gene3D" id="3.40.50.2300">
    <property type="match status" value="1"/>
</dbReference>
<feature type="modified residue" description="4-aspartylphosphate" evidence="3">
    <location>
        <position position="74"/>
    </location>
</feature>
<dbReference type="EMBL" id="JADPUN010000148">
    <property type="protein sequence ID" value="MBF9130309.1"/>
    <property type="molecule type" value="Genomic_DNA"/>
</dbReference>
<evidence type="ECO:0000313" key="5">
    <source>
        <dbReference type="EMBL" id="MBF9130309.1"/>
    </source>
</evidence>
<dbReference type="PANTHER" id="PTHR44591">
    <property type="entry name" value="STRESS RESPONSE REGULATOR PROTEIN 1"/>
    <property type="match status" value="1"/>
</dbReference>
<keyword evidence="6" id="KW-1185">Reference proteome</keyword>
<feature type="domain" description="Response regulatory" evidence="4">
    <location>
        <begin position="24"/>
        <end position="139"/>
    </location>
</feature>
<evidence type="ECO:0000256" key="1">
    <source>
        <dbReference type="ARBA" id="ARBA00022553"/>
    </source>
</evidence>
<dbReference type="InterPro" id="IPR058245">
    <property type="entry name" value="NreC/VraR/RcsB-like_REC"/>
</dbReference>
<dbReference type="InterPro" id="IPR011006">
    <property type="entry name" value="CheY-like_superfamily"/>
</dbReference>
<dbReference type="SUPFAM" id="SSF52172">
    <property type="entry name" value="CheY-like"/>
    <property type="match status" value="1"/>
</dbReference>
<sequence length="139" mass="14268">MCVAVGYDQAGVIERVTKGGEPTTVVVVDDHAGFRTMAAVLLSAGGFRIAGEASTGAEALAMITALVPDVVLLDVQLPDTDGFAVLRSLRQQGIASRVVLCSVRAATDYGARLDACGATGFLTKSALTAERLRIMLGAG</sequence>
<organism evidence="5 6">
    <name type="scientific">Plantactinospora alkalitolerans</name>
    <dbReference type="NCBI Taxonomy" id="2789879"/>
    <lineage>
        <taxon>Bacteria</taxon>
        <taxon>Bacillati</taxon>
        <taxon>Actinomycetota</taxon>
        <taxon>Actinomycetes</taxon>
        <taxon>Micromonosporales</taxon>
        <taxon>Micromonosporaceae</taxon>
        <taxon>Plantactinospora</taxon>
    </lineage>
</organism>
<protein>
    <submittedName>
        <fullName evidence="5">Response regulator transcription factor</fullName>
    </submittedName>
</protein>
<comment type="caution">
    <text evidence="5">The sequence shown here is derived from an EMBL/GenBank/DDBJ whole genome shotgun (WGS) entry which is preliminary data.</text>
</comment>
<dbReference type="Proteomes" id="UP000638560">
    <property type="component" value="Unassembled WGS sequence"/>
</dbReference>
<evidence type="ECO:0000256" key="2">
    <source>
        <dbReference type="ARBA" id="ARBA00023012"/>
    </source>
</evidence>
<evidence type="ECO:0000259" key="4">
    <source>
        <dbReference type="PROSITE" id="PS50110"/>
    </source>
</evidence>
<dbReference type="PANTHER" id="PTHR44591:SF14">
    <property type="entry name" value="PROTEIN PILG"/>
    <property type="match status" value="1"/>
</dbReference>
<dbReference type="InterPro" id="IPR001789">
    <property type="entry name" value="Sig_transdc_resp-reg_receiver"/>
</dbReference>
<evidence type="ECO:0000313" key="6">
    <source>
        <dbReference type="Proteomes" id="UP000638560"/>
    </source>
</evidence>
<name>A0ABS0GVS6_9ACTN</name>
<dbReference type="Pfam" id="PF00072">
    <property type="entry name" value="Response_reg"/>
    <property type="match status" value="1"/>
</dbReference>